<reference evidence="3" key="1">
    <citation type="submission" date="2016-12" db="EMBL/GenBank/DDBJ databases">
        <authorList>
            <person name="Gaudriault S."/>
        </authorList>
    </citation>
    <scope>NUCLEOTIDE SEQUENCE [LARGE SCALE GENOMIC DNA]</scope>
    <source>
        <strain evidence="3">HGB1681 (deposited as PTA-6826 in the American Type Culture Collection)</strain>
    </source>
</reference>
<reference evidence="2" key="2">
    <citation type="submission" date="2016-12" db="EMBL/GenBank/DDBJ databases">
        <authorList>
            <person name="Song W.-J."/>
            <person name="Kurnit D.M."/>
        </authorList>
    </citation>
    <scope>NUCLEOTIDE SEQUENCE [LARGE SCALE GENOMIC DNA]</scope>
    <source>
        <strain evidence="2">HGB1681</strain>
    </source>
</reference>
<protein>
    <submittedName>
        <fullName evidence="2">Uncharacterized protein</fullName>
    </submittedName>
</protein>
<keyword evidence="4" id="KW-1185">Reference proteome</keyword>
<proteinExistence type="predicted"/>
<evidence type="ECO:0000313" key="1">
    <source>
        <dbReference type="EMBL" id="PHM23927.1"/>
    </source>
</evidence>
<evidence type="ECO:0000313" key="3">
    <source>
        <dbReference type="Proteomes" id="UP000196435"/>
    </source>
</evidence>
<dbReference type="AlphaFoldDB" id="A0A1N6MRH7"/>
<sequence length="48" mass="5257">MKFKKLKKTIEESGLMDLGSLPESDASNIAILPVVENPLFGLMLKNPV</sequence>
<dbReference type="Proteomes" id="UP000224871">
    <property type="component" value="Unassembled WGS sequence"/>
</dbReference>
<evidence type="ECO:0000313" key="4">
    <source>
        <dbReference type="Proteomes" id="UP000224871"/>
    </source>
</evidence>
<dbReference type="EMBL" id="FTLG01000021">
    <property type="protein sequence ID" value="SIP71446.1"/>
    <property type="molecule type" value="Genomic_DNA"/>
</dbReference>
<dbReference type="Proteomes" id="UP000196435">
    <property type="component" value="Unassembled WGS sequence"/>
</dbReference>
<name>A0A1N6MRH7_9GAMM</name>
<dbReference type="RefSeq" id="WP_169923644.1">
    <property type="nucleotide sequence ID" value="NZ_CAWNQC010000056.1"/>
</dbReference>
<gene>
    <name evidence="1" type="ORF">Xinn_04097</name>
    <name evidence="2" type="ORF">XIS1_1170002</name>
</gene>
<evidence type="ECO:0000313" key="2">
    <source>
        <dbReference type="EMBL" id="SIP71446.1"/>
    </source>
</evidence>
<dbReference type="EMBL" id="NIBU01000149">
    <property type="protein sequence ID" value="PHM23927.1"/>
    <property type="molecule type" value="Genomic_DNA"/>
</dbReference>
<organism evidence="2 3">
    <name type="scientific">Xenorhabdus innexi</name>
    <dbReference type="NCBI Taxonomy" id="290109"/>
    <lineage>
        <taxon>Bacteria</taxon>
        <taxon>Pseudomonadati</taxon>
        <taxon>Pseudomonadota</taxon>
        <taxon>Gammaproteobacteria</taxon>
        <taxon>Enterobacterales</taxon>
        <taxon>Morganellaceae</taxon>
        <taxon>Xenorhabdus</taxon>
    </lineage>
</organism>
<accession>A0A1N6MRH7</accession>
<reference evidence="1 4" key="3">
    <citation type="journal article" date="2017" name="Nat. Microbiol.">
        <title>Natural product diversity associated with the nematode symbionts Photorhabdus and Xenorhabdus.</title>
        <authorList>
            <person name="Tobias N.J."/>
            <person name="Wolff H."/>
            <person name="Djahanschiri B."/>
            <person name="Grundmann F."/>
            <person name="Kronenwerth M."/>
            <person name="Shi Y.M."/>
            <person name="Simonyi S."/>
            <person name="Grun P."/>
            <person name="Shapiro-Ilan D."/>
            <person name="Pidot S.J."/>
            <person name="Stinear T.P."/>
            <person name="Ebersberger I."/>
            <person name="Bode H.B."/>
        </authorList>
    </citation>
    <scope>NUCLEOTIDE SEQUENCE [LARGE SCALE GENOMIC DNA]</scope>
    <source>
        <strain evidence="1 4">DSM 16336</strain>
    </source>
</reference>